<accession>A0A847S4D6</accession>
<dbReference type="Proteomes" id="UP000587991">
    <property type="component" value="Unassembled WGS sequence"/>
</dbReference>
<organism evidence="1 2">
    <name type="scientific">Leeia aquatica</name>
    <dbReference type="NCBI Taxonomy" id="2725557"/>
    <lineage>
        <taxon>Bacteria</taxon>
        <taxon>Pseudomonadati</taxon>
        <taxon>Pseudomonadota</taxon>
        <taxon>Betaproteobacteria</taxon>
        <taxon>Neisseriales</taxon>
        <taxon>Leeiaceae</taxon>
        <taxon>Leeia</taxon>
    </lineage>
</organism>
<gene>
    <name evidence="1" type="ORF">HF682_02385</name>
</gene>
<protein>
    <recommendedName>
        <fullName evidence="3">Polymerase nucleotidyl transferase domain-containing protein</fullName>
    </recommendedName>
</protein>
<dbReference type="AlphaFoldDB" id="A0A847S4D6"/>
<reference evidence="1 2" key="1">
    <citation type="submission" date="2020-04" db="EMBL/GenBank/DDBJ databases">
        <title>Draft genome of Leeia sp. IMCC25680.</title>
        <authorList>
            <person name="Song J."/>
            <person name="Cho J.-C."/>
        </authorList>
    </citation>
    <scope>NUCLEOTIDE SEQUENCE [LARGE SCALE GENOMIC DNA]</scope>
    <source>
        <strain evidence="1 2">IMCC25680</strain>
    </source>
</reference>
<dbReference type="EMBL" id="JABAIM010000001">
    <property type="protein sequence ID" value="NLR74007.1"/>
    <property type="molecule type" value="Genomic_DNA"/>
</dbReference>
<evidence type="ECO:0000313" key="2">
    <source>
        <dbReference type="Proteomes" id="UP000587991"/>
    </source>
</evidence>
<comment type="caution">
    <text evidence="1">The sequence shown here is derived from an EMBL/GenBank/DDBJ whole genome shotgun (WGS) entry which is preliminary data.</text>
</comment>
<evidence type="ECO:0008006" key="3">
    <source>
        <dbReference type="Google" id="ProtNLM"/>
    </source>
</evidence>
<dbReference type="InterPro" id="IPR053860">
    <property type="entry name" value="DUF6932"/>
</dbReference>
<sequence length="111" mass="12358">MSWIKAVQILGLSGTLWLDGSFLTGKPAPNDIDCVLWGPHWIHNTDDLTEAKKAEAFHLLDRAIVGKLYNIDLYIEAPTDDQKFNREAYWGGVLGFAHDRSTAKGFAEIGI</sequence>
<name>A0A847S4D6_9NEIS</name>
<proteinExistence type="predicted"/>
<keyword evidence="2" id="KW-1185">Reference proteome</keyword>
<evidence type="ECO:0000313" key="1">
    <source>
        <dbReference type="EMBL" id="NLR74007.1"/>
    </source>
</evidence>
<dbReference type="Pfam" id="PF22014">
    <property type="entry name" value="DUF6932"/>
    <property type="match status" value="1"/>
</dbReference>